<evidence type="ECO:0000256" key="8">
    <source>
        <dbReference type="PROSITE-ProRule" id="PRU01360"/>
    </source>
</evidence>
<proteinExistence type="inferred from homology"/>
<dbReference type="GO" id="GO:0009279">
    <property type="term" value="C:cell outer membrane"/>
    <property type="evidence" value="ECO:0007669"/>
    <property type="project" value="UniProtKB-SubCell"/>
</dbReference>
<dbReference type="Gene3D" id="2.170.130.10">
    <property type="entry name" value="TonB-dependent receptor, plug domain"/>
    <property type="match status" value="1"/>
</dbReference>
<feature type="domain" description="TonB-dependent receptor plug" evidence="12">
    <location>
        <begin position="251"/>
        <end position="373"/>
    </location>
</feature>
<dbReference type="SUPFAM" id="SSF56935">
    <property type="entry name" value="Porins"/>
    <property type="match status" value="1"/>
</dbReference>
<comment type="subcellular location">
    <subcellularLocation>
        <location evidence="1 8">Cell outer membrane</location>
        <topology evidence="1 8">Multi-pass membrane protein</topology>
    </subcellularLocation>
</comment>
<dbReference type="PROSITE" id="PS52016">
    <property type="entry name" value="TONB_DEPENDENT_REC_3"/>
    <property type="match status" value="1"/>
</dbReference>
<evidence type="ECO:0000256" key="3">
    <source>
        <dbReference type="ARBA" id="ARBA00022452"/>
    </source>
</evidence>
<dbReference type="InterPro" id="IPR023996">
    <property type="entry name" value="TonB-dep_OMP_SusC/RagA"/>
</dbReference>
<feature type="transmembrane region" description="Helical" evidence="10">
    <location>
        <begin position="30"/>
        <end position="51"/>
    </location>
</feature>
<evidence type="ECO:0000256" key="7">
    <source>
        <dbReference type="ARBA" id="ARBA00023237"/>
    </source>
</evidence>
<dbReference type="NCBIfam" id="TIGR04057">
    <property type="entry name" value="SusC_RagA_signa"/>
    <property type="match status" value="1"/>
</dbReference>
<dbReference type="Proteomes" id="UP000239711">
    <property type="component" value="Unassembled WGS sequence"/>
</dbReference>
<dbReference type="InterPro" id="IPR000531">
    <property type="entry name" value="Beta-barrel_TonB"/>
</dbReference>
<dbReference type="InterPro" id="IPR008969">
    <property type="entry name" value="CarboxyPept-like_regulatory"/>
</dbReference>
<dbReference type="NCBIfam" id="TIGR04056">
    <property type="entry name" value="OMP_RagA_SusC"/>
    <property type="match status" value="1"/>
</dbReference>
<evidence type="ECO:0000256" key="1">
    <source>
        <dbReference type="ARBA" id="ARBA00004571"/>
    </source>
</evidence>
<evidence type="ECO:0000256" key="5">
    <source>
        <dbReference type="ARBA" id="ARBA00023077"/>
    </source>
</evidence>
<feature type="domain" description="TonB-dependent receptor-like beta-barrel" evidence="11">
    <location>
        <begin position="550"/>
        <end position="963"/>
    </location>
</feature>
<dbReference type="InterPro" id="IPR012910">
    <property type="entry name" value="Plug_dom"/>
</dbReference>
<evidence type="ECO:0000259" key="11">
    <source>
        <dbReference type="Pfam" id="PF00593"/>
    </source>
</evidence>
<evidence type="ECO:0000313" key="14">
    <source>
        <dbReference type="Proteomes" id="UP000239711"/>
    </source>
</evidence>
<evidence type="ECO:0000256" key="4">
    <source>
        <dbReference type="ARBA" id="ARBA00022692"/>
    </source>
</evidence>
<keyword evidence="14" id="KW-1185">Reference proteome</keyword>
<dbReference type="Gene3D" id="3.55.50.30">
    <property type="match status" value="1"/>
</dbReference>
<dbReference type="Pfam" id="PF00593">
    <property type="entry name" value="TonB_dep_Rec_b-barrel"/>
    <property type="match status" value="1"/>
</dbReference>
<evidence type="ECO:0000256" key="6">
    <source>
        <dbReference type="ARBA" id="ARBA00023136"/>
    </source>
</evidence>
<keyword evidence="4 8" id="KW-0812">Transmembrane</keyword>
<accession>A0A2S9J850</accession>
<evidence type="ECO:0000259" key="12">
    <source>
        <dbReference type="Pfam" id="PF07715"/>
    </source>
</evidence>
<keyword evidence="6 8" id="KW-0472">Membrane</keyword>
<comment type="similarity">
    <text evidence="8 9">Belongs to the TonB-dependent receptor family.</text>
</comment>
<dbReference type="OrthoDB" id="1094723at2"/>
<dbReference type="InterPro" id="IPR039426">
    <property type="entry name" value="TonB-dep_rcpt-like"/>
</dbReference>
<sequence length="1172" mass="131829">MQKILFFASREPCCFPCLHKRFNFLFLMRVNLICGILLTLTINLLASSSILGQNIHTNTVELGIRTATLKAALQQLEMETGMNVFYPSEIVDRYGAPVLTSKKRTIAEVLDLLLQGKSLGYSQRGKNIVLFEKNIPFERGDQTAQHRVVNGQILDASGKPLGGVSVYIRDWRELPPELRNISSTASDENGIWSLPVPSDTTVLVFSSIGYEKQEIRVGNRSSLAVTMRPDQATQIEDVVVTGLFERPKEVYTGAVRSFNQEELQQVAGNNVLTALKSLDPSFQMPENINMGSNPNALPEITLRGGNSLVDPSGTTTSPFNYETAPNTPLFILDGFEVSLTRINDLDLTRIKSVDLLKDATATAIYGSRAANGVVVIETVRPASGDLRITYTGNMSLEMADLSDYNLLNAREKFDIENRTGVYSFYGDTRIEQQLEHYYNHRLSEIERGVNTDWTTLPIQVGAGHKHNLYIEGGDESILYGIGGTYLNTQGVMKGSSRRNILGNAYLAYRKNGLNVRNEVTVTSNLGKNSPYGTFRQYTRLNPYWTPYNDDGSLKYFLETVYDERGRRLTNFDSYDNLDGIIPSNNNPVRPMNPLYNANLGVVDQTGYTNIMNNTALQWQVNPWLRLTGSVALQFQWDESDRFLPAQHTSFSATETFERGSYDKGHGKRTNYDINLGANVNKAFGKHLLFGTLGMNAQQVKSFSNLYTVVGFPNARMDDVTQGLGFRDGSSVTGDEGFTRLLGAFVNGSYAYDNRFLMDASFRLDGSSQFGANNRIAPFWSFGGGWNVHNEPWLQEEEWLNMFRLRYSFGYTGSQNFDSYLARTTSRFYNNMDYRGMIGSYLLGFGNDDLSWQKTQKNNLGFDINVFNRLNVVGNYYIETTQGSIGTVTTAPSSGFTSYSENIGDMKTKGYELYVRYNIINSMSNRNNWAVFANLFRVDNEITKLSSTLEALNGRADTTLSSVPITRYAVGQSTNAIWAVKSHGIDPASGYEIFEKQDGSLTNIYDPRDQVIIADGRPKLEGTFGTNFEYHGIGANVFLRFRIGGYAYNQTLVDRVENAQVNIYNVDRRVAEERWLQPGDVTFFKGLLDYNGFAINTPTYNSSRFVQRSDLLSLESVSVYYRFSGALNKRLNLSNTRITLFSNELYQWSAIQRERGLDYPFSRTFTLQFTTSF</sequence>
<keyword evidence="10" id="KW-1133">Transmembrane helix</keyword>
<dbReference type="Pfam" id="PF07715">
    <property type="entry name" value="Plug"/>
    <property type="match status" value="1"/>
</dbReference>
<comment type="caution">
    <text evidence="13">The sequence shown here is derived from an EMBL/GenBank/DDBJ whole genome shotgun (WGS) entry which is preliminary data.</text>
</comment>
<dbReference type="InterPro" id="IPR036942">
    <property type="entry name" value="Beta-barrel_TonB_sf"/>
</dbReference>
<organism evidence="13 14">
    <name type="scientific">Sphingobacterium haloxyli</name>
    <dbReference type="NCBI Taxonomy" id="2100533"/>
    <lineage>
        <taxon>Bacteria</taxon>
        <taxon>Pseudomonadati</taxon>
        <taxon>Bacteroidota</taxon>
        <taxon>Sphingobacteriia</taxon>
        <taxon>Sphingobacteriales</taxon>
        <taxon>Sphingobacteriaceae</taxon>
        <taxon>Sphingobacterium</taxon>
    </lineage>
</organism>
<dbReference type="InterPro" id="IPR023997">
    <property type="entry name" value="TonB-dep_OMP_SusC/RagA_CS"/>
</dbReference>
<evidence type="ECO:0000313" key="13">
    <source>
        <dbReference type="EMBL" id="PRD48951.1"/>
    </source>
</evidence>
<evidence type="ECO:0000256" key="2">
    <source>
        <dbReference type="ARBA" id="ARBA00022448"/>
    </source>
</evidence>
<dbReference type="InterPro" id="IPR037066">
    <property type="entry name" value="Plug_dom_sf"/>
</dbReference>
<protein>
    <submittedName>
        <fullName evidence="13">SusC/RagA family TonB-linked outer membrane protein</fullName>
    </submittedName>
</protein>
<dbReference type="Pfam" id="PF13715">
    <property type="entry name" value="CarbopepD_reg_2"/>
    <property type="match status" value="1"/>
</dbReference>
<gene>
    <name evidence="13" type="ORF">C5745_03160</name>
</gene>
<dbReference type="Gene3D" id="2.60.40.1120">
    <property type="entry name" value="Carboxypeptidase-like, regulatory domain"/>
    <property type="match status" value="1"/>
</dbReference>
<dbReference type="Gene3D" id="2.40.170.20">
    <property type="entry name" value="TonB-dependent receptor, beta-barrel domain"/>
    <property type="match status" value="1"/>
</dbReference>
<keyword evidence="2 8" id="KW-0813">Transport</keyword>
<keyword evidence="3 8" id="KW-1134">Transmembrane beta strand</keyword>
<reference evidence="13 14" key="1">
    <citation type="submission" date="2018-02" db="EMBL/GenBank/DDBJ databases">
        <title>The draft genome of Sphingobacterium sp. 5JN-11.</title>
        <authorList>
            <person name="Liu L."/>
            <person name="Li L."/>
            <person name="Liang L."/>
            <person name="Zhang X."/>
            <person name="Wang T."/>
        </authorList>
    </citation>
    <scope>NUCLEOTIDE SEQUENCE [LARGE SCALE GENOMIC DNA]</scope>
    <source>
        <strain evidence="13 14">5JN-11</strain>
    </source>
</reference>
<dbReference type="EMBL" id="PVBQ01000002">
    <property type="protein sequence ID" value="PRD48951.1"/>
    <property type="molecule type" value="Genomic_DNA"/>
</dbReference>
<name>A0A2S9J850_9SPHI</name>
<dbReference type="AlphaFoldDB" id="A0A2S9J850"/>
<keyword evidence="5 9" id="KW-0798">TonB box</keyword>
<dbReference type="SUPFAM" id="SSF49464">
    <property type="entry name" value="Carboxypeptidase regulatory domain-like"/>
    <property type="match status" value="1"/>
</dbReference>
<evidence type="ECO:0000256" key="10">
    <source>
        <dbReference type="SAM" id="Phobius"/>
    </source>
</evidence>
<keyword evidence="7 8" id="KW-0998">Cell outer membrane</keyword>
<evidence type="ECO:0000256" key="9">
    <source>
        <dbReference type="RuleBase" id="RU003357"/>
    </source>
</evidence>